<dbReference type="Proteomes" id="UP000887575">
    <property type="component" value="Unassembled WGS sequence"/>
</dbReference>
<proteinExistence type="predicted"/>
<evidence type="ECO:0000313" key="2">
    <source>
        <dbReference type="WBParaSite" id="MBELARI_LOCUS64"/>
    </source>
</evidence>
<accession>A0AAF3FH36</accession>
<organism evidence="1 2">
    <name type="scientific">Mesorhabditis belari</name>
    <dbReference type="NCBI Taxonomy" id="2138241"/>
    <lineage>
        <taxon>Eukaryota</taxon>
        <taxon>Metazoa</taxon>
        <taxon>Ecdysozoa</taxon>
        <taxon>Nematoda</taxon>
        <taxon>Chromadorea</taxon>
        <taxon>Rhabditida</taxon>
        <taxon>Rhabditina</taxon>
        <taxon>Rhabditomorpha</taxon>
        <taxon>Rhabditoidea</taxon>
        <taxon>Rhabditidae</taxon>
        <taxon>Mesorhabditinae</taxon>
        <taxon>Mesorhabditis</taxon>
    </lineage>
</organism>
<protein>
    <submittedName>
        <fullName evidence="2">Uncharacterized protein</fullName>
    </submittedName>
</protein>
<evidence type="ECO:0000313" key="1">
    <source>
        <dbReference type="Proteomes" id="UP000887575"/>
    </source>
</evidence>
<keyword evidence="1" id="KW-1185">Reference proteome</keyword>
<sequence length="366" mass="41978">MLVHTAFSKALWIEINSPPSSRQVEINLDKWKSIQVNGCVDCDFLVDFSFRVCNELPNGQEEHYTDLNIVICKDPYPFTINGKPPLNARCEWRALIAYPLYTNTWDNLYSCSYRLNGEERLIVRAVTQNVSQNAFAFSFRVRQWVNESIPIWKVDSTMSPRTGSRCMRSVIFSTSTVITVFGNDYCIFAALTMQAGTESILNHLPTYLTSYSYPWPFDNPTDYPQCQRARADFSSLITKTERRIAIDVIKLENGTLKLFYGTNPSNEKGFCMNPIIESKSIDLVDQQTVAVSAECFHLEFCPLQNGTKDRFGFVVKASRAPVDPKLVECKLTYTLSTENPQVLLHVRNIYFQEEPLHQLIPIRNQR</sequence>
<dbReference type="WBParaSite" id="MBELARI_LOCUS64">
    <property type="protein sequence ID" value="MBELARI_LOCUS64"/>
    <property type="gene ID" value="MBELARI_LOCUS64"/>
</dbReference>
<dbReference type="AlphaFoldDB" id="A0AAF3FH36"/>
<name>A0AAF3FH36_9BILA</name>
<reference evidence="2" key="1">
    <citation type="submission" date="2024-02" db="UniProtKB">
        <authorList>
            <consortium name="WormBaseParasite"/>
        </authorList>
    </citation>
    <scope>IDENTIFICATION</scope>
</reference>